<dbReference type="EMBL" id="CP157961">
    <property type="protein sequence ID" value="XBT96091.1"/>
    <property type="molecule type" value="Genomic_DNA"/>
</dbReference>
<evidence type="ECO:0000313" key="1">
    <source>
        <dbReference type="EMBL" id="XBT96091.1"/>
    </source>
</evidence>
<name>A0AAU7S0Y8_9HYPH</name>
<protein>
    <submittedName>
        <fullName evidence="1">Uncharacterized protein</fullName>
    </submittedName>
</protein>
<proteinExistence type="predicted"/>
<reference evidence="1" key="1">
    <citation type="submission" date="2024-06" db="EMBL/GenBank/DDBJ databases">
        <authorList>
            <person name="Li T."/>
            <person name="Gao R."/>
        </authorList>
    </citation>
    <scope>NUCLEOTIDE SEQUENCE</scope>
    <source>
        <strain evidence="1">ZPR3</strain>
        <plasmid evidence="1">unnamed1</plasmid>
    </source>
</reference>
<gene>
    <name evidence="1" type="ORF">ABM479_21385</name>
</gene>
<dbReference type="RefSeq" id="WP_349960654.1">
    <property type="nucleotide sequence ID" value="NZ_CP157961.1"/>
</dbReference>
<accession>A0AAU7S0Y8</accession>
<geneLocation type="plasmid" evidence="1">
    <name>unnamed1</name>
</geneLocation>
<sequence length="79" mass="8970">MVSRSIPHEYFLLSATRKEGPVVGYVNGKPISHAVVDRNGSRYRFVGIAVWDRQGRLDVLSLRRGEWIVAPNLIYEETA</sequence>
<organism evidence="1">
    <name type="scientific">Rhizobium sp. ZPR3</name>
    <dbReference type="NCBI Taxonomy" id="3158967"/>
    <lineage>
        <taxon>Bacteria</taxon>
        <taxon>Pseudomonadati</taxon>
        <taxon>Pseudomonadota</taxon>
        <taxon>Alphaproteobacteria</taxon>
        <taxon>Hyphomicrobiales</taxon>
        <taxon>Rhizobiaceae</taxon>
        <taxon>Rhizobium/Agrobacterium group</taxon>
        <taxon>Rhizobium</taxon>
    </lineage>
</organism>
<keyword evidence="1" id="KW-0614">Plasmid</keyword>
<dbReference type="AlphaFoldDB" id="A0AAU7S0Y8"/>